<sequence length="259" mass="28922">MEQTIRADQPQWIPVFTGLSERQFGKLVAIVAGRGGEQTGAGRRWGLSLADRVLLVATYYRTNLTLRQIAPLFGVSKSAAGRIVDHLAPHLVLVPQTRRHRPEAVLIVDGTLVPIRDRDMSARSKNYRYSTNLQVAIDANTRITVAVGDPLPGNRNDCTAYTDSGIDQQCAGAAAIADGGYQGNPDVIMPYRNPREDQPPLPQWKPDLNTVHRRIRARVEHCFAHMKSWKILRDCRRKRHGVWYAAAGIALMRNLTMVV</sequence>
<accession>A0A7R7DU78</accession>
<evidence type="ECO:0000313" key="3">
    <source>
        <dbReference type="EMBL" id="BCJ37532.1"/>
    </source>
</evidence>
<feature type="domain" description="Transposase IS4-like" evidence="1">
    <location>
        <begin position="102"/>
        <end position="255"/>
    </location>
</feature>
<gene>
    <name evidence="3" type="ORF">Athai_50350</name>
</gene>
<keyword evidence="4" id="KW-1185">Reference proteome</keyword>
<proteinExistence type="predicted"/>
<dbReference type="GO" id="GO:0004803">
    <property type="term" value="F:transposase activity"/>
    <property type="evidence" value="ECO:0007669"/>
    <property type="project" value="InterPro"/>
</dbReference>
<dbReference type="GO" id="GO:0006313">
    <property type="term" value="P:DNA transposition"/>
    <property type="evidence" value="ECO:0007669"/>
    <property type="project" value="InterPro"/>
</dbReference>
<dbReference type="AlphaFoldDB" id="A0A7R7DU78"/>
<evidence type="ECO:0008006" key="5">
    <source>
        <dbReference type="Google" id="ProtNLM"/>
    </source>
</evidence>
<reference evidence="3 4" key="1">
    <citation type="submission" date="2020-08" db="EMBL/GenBank/DDBJ databases">
        <title>Whole genome shotgun sequence of Actinocatenispora thailandica NBRC 105041.</title>
        <authorList>
            <person name="Komaki H."/>
            <person name="Tamura T."/>
        </authorList>
    </citation>
    <scope>NUCLEOTIDE SEQUENCE [LARGE SCALE GENOMIC DNA]</scope>
    <source>
        <strain evidence="3 4">NBRC 105041</strain>
    </source>
</reference>
<dbReference type="InterPro" id="IPR027805">
    <property type="entry name" value="Transposase_HTH_dom"/>
</dbReference>
<dbReference type="GO" id="GO:0003677">
    <property type="term" value="F:DNA binding"/>
    <property type="evidence" value="ECO:0007669"/>
    <property type="project" value="InterPro"/>
</dbReference>
<name>A0A7R7DU78_9ACTN</name>
<dbReference type="KEGG" id="atl:Athai_50350"/>
<feature type="domain" description="Transposase Helix-turn-helix" evidence="2">
    <location>
        <begin position="46"/>
        <end position="89"/>
    </location>
</feature>
<organism evidence="3 4">
    <name type="scientific">Actinocatenispora thailandica</name>
    <dbReference type="NCBI Taxonomy" id="227318"/>
    <lineage>
        <taxon>Bacteria</taxon>
        <taxon>Bacillati</taxon>
        <taxon>Actinomycetota</taxon>
        <taxon>Actinomycetes</taxon>
        <taxon>Micromonosporales</taxon>
        <taxon>Micromonosporaceae</taxon>
        <taxon>Actinocatenispora</taxon>
    </lineage>
</organism>
<protein>
    <recommendedName>
        <fullName evidence="5">IS5/IS1182 family transposase</fullName>
    </recommendedName>
</protein>
<dbReference type="EMBL" id="AP023355">
    <property type="protein sequence ID" value="BCJ37532.1"/>
    <property type="molecule type" value="Genomic_DNA"/>
</dbReference>
<dbReference type="InterPro" id="IPR002559">
    <property type="entry name" value="Transposase_11"/>
</dbReference>
<dbReference type="Pfam" id="PF13613">
    <property type="entry name" value="HTH_Tnp_4"/>
    <property type="match status" value="1"/>
</dbReference>
<dbReference type="Proteomes" id="UP000611640">
    <property type="component" value="Chromosome"/>
</dbReference>
<evidence type="ECO:0000259" key="1">
    <source>
        <dbReference type="Pfam" id="PF01609"/>
    </source>
</evidence>
<evidence type="ECO:0000313" key="4">
    <source>
        <dbReference type="Proteomes" id="UP000611640"/>
    </source>
</evidence>
<dbReference type="Pfam" id="PF01609">
    <property type="entry name" value="DDE_Tnp_1"/>
    <property type="match status" value="1"/>
</dbReference>
<evidence type="ECO:0000259" key="2">
    <source>
        <dbReference type="Pfam" id="PF13613"/>
    </source>
</evidence>
<dbReference type="RefSeq" id="WP_203963728.1">
    <property type="nucleotide sequence ID" value="NZ_AP023355.1"/>
</dbReference>